<feature type="domain" description="Pyridoxamine 5'-phosphate oxidase N-terminal" evidence="1">
    <location>
        <begin position="184"/>
        <end position="291"/>
    </location>
</feature>
<dbReference type="PANTHER" id="PTHR42815">
    <property type="entry name" value="FAD-BINDING, PUTATIVE (AFU_ORTHOLOGUE AFUA_6G07600)-RELATED"/>
    <property type="match status" value="1"/>
</dbReference>
<dbReference type="AlphaFoldDB" id="A0A4P6JJ21"/>
<dbReference type="OrthoDB" id="9796486at2"/>
<evidence type="ECO:0000259" key="1">
    <source>
        <dbReference type="Pfam" id="PF01243"/>
    </source>
</evidence>
<dbReference type="PANTHER" id="PTHR42815:SF2">
    <property type="entry name" value="FAD-BINDING, PUTATIVE (AFU_ORTHOLOGUE AFUA_6G07600)-RELATED"/>
    <property type="match status" value="1"/>
</dbReference>
<reference evidence="2 3" key="1">
    <citation type="submission" date="2019-01" db="EMBL/GenBank/DDBJ databases">
        <title>Ktedonosporobacter rubrisoli SCAWS-G2.</title>
        <authorList>
            <person name="Huang Y."/>
            <person name="Yan B."/>
        </authorList>
    </citation>
    <scope>NUCLEOTIDE SEQUENCE [LARGE SCALE GENOMIC DNA]</scope>
    <source>
        <strain evidence="2 3">SCAWS-G2</strain>
    </source>
</reference>
<protein>
    <submittedName>
        <fullName evidence="2">Pyridoxamine 5-phosphate oxidase</fullName>
    </submittedName>
</protein>
<proteinExistence type="predicted"/>
<keyword evidence="3" id="KW-1185">Reference proteome</keyword>
<organism evidence="2 3">
    <name type="scientific">Ktedonosporobacter rubrisoli</name>
    <dbReference type="NCBI Taxonomy" id="2509675"/>
    <lineage>
        <taxon>Bacteria</taxon>
        <taxon>Bacillati</taxon>
        <taxon>Chloroflexota</taxon>
        <taxon>Ktedonobacteria</taxon>
        <taxon>Ktedonobacterales</taxon>
        <taxon>Ktedonosporobacteraceae</taxon>
        <taxon>Ktedonosporobacter</taxon>
    </lineage>
</organism>
<evidence type="ECO:0000313" key="3">
    <source>
        <dbReference type="Proteomes" id="UP000290365"/>
    </source>
</evidence>
<evidence type="ECO:0000313" key="2">
    <source>
        <dbReference type="EMBL" id="QBD75095.1"/>
    </source>
</evidence>
<dbReference type="EMBL" id="CP035758">
    <property type="protein sequence ID" value="QBD75095.1"/>
    <property type="molecule type" value="Genomic_DNA"/>
</dbReference>
<gene>
    <name evidence="2" type="ORF">EPA93_03430</name>
</gene>
<dbReference type="Proteomes" id="UP000290365">
    <property type="component" value="Chromosome"/>
</dbReference>
<dbReference type="KEGG" id="kbs:EPA93_03430"/>
<dbReference type="SUPFAM" id="SSF50475">
    <property type="entry name" value="FMN-binding split barrel"/>
    <property type="match status" value="2"/>
</dbReference>
<dbReference type="Gene3D" id="2.30.110.10">
    <property type="entry name" value="Electron Transport, Fmn-binding Protein, Chain A"/>
    <property type="match status" value="2"/>
</dbReference>
<dbReference type="InterPro" id="IPR012349">
    <property type="entry name" value="Split_barrel_FMN-bd"/>
</dbReference>
<accession>A0A4P6JJ21</accession>
<dbReference type="Pfam" id="PF01243">
    <property type="entry name" value="PNPOx_N"/>
    <property type="match status" value="1"/>
</dbReference>
<dbReference type="InterPro" id="IPR011576">
    <property type="entry name" value="Pyridox_Oxase_N"/>
</dbReference>
<sequence length="321" mass="35847">MGKILSCVGSMLLAEEKVMANPFHEGELAVQRRAANGDMGERVGAGIRPILSSMAQRFLSRQYMLIVSSVDSCGRLWTSFLSGEPGFIQIGDLQHLRIAAHELPGDPLWENLREHEAVGLLAIELETRLRLRINGRAHIEKDASITIDTEQVYFNCPRFIQQRALVLEALERKEVSHIQRSEGLTQEQQSWVRRADTLFISSFHERGGADASHRGGEPGFVRVVDASRLLLPDYAGNGMFQTLGNILVNPHVGLLIPDFATGSTLQITGRASIIWDEERIAALPGAERLLEITIDEVVQRDAILPWRWQLIEPSPYNFPLA</sequence>
<name>A0A4P6JJ21_KTERU</name>